<feature type="transmembrane region" description="Helical" evidence="1">
    <location>
        <begin position="5"/>
        <end position="22"/>
    </location>
</feature>
<keyword evidence="3" id="KW-1185">Reference proteome</keyword>
<reference evidence="2 3" key="1">
    <citation type="submission" date="2012-05" db="EMBL/GenBank/DDBJ databases">
        <authorList>
            <person name="Weinstock G."/>
            <person name="Sodergren E."/>
            <person name="Lobos E.A."/>
            <person name="Fulton L."/>
            <person name="Fulton R."/>
            <person name="Courtney L."/>
            <person name="Fronick C."/>
            <person name="O'Laughlin M."/>
            <person name="Godfrey J."/>
            <person name="Wilson R.M."/>
            <person name="Miner T."/>
            <person name="Farmer C."/>
            <person name="Delehaunty K."/>
            <person name="Cordes M."/>
            <person name="Minx P."/>
            <person name="Tomlinson C."/>
            <person name="Chen J."/>
            <person name="Wollam A."/>
            <person name="Pepin K.H."/>
            <person name="Bhonagiri V."/>
            <person name="Zhang X."/>
            <person name="Suruliraj S."/>
            <person name="Warren W."/>
            <person name="Mitreva M."/>
            <person name="Mardis E.R."/>
            <person name="Wilson R.K."/>
        </authorList>
    </citation>
    <scope>NUCLEOTIDE SEQUENCE [LARGE SCALE GENOMIC DNA]</scope>
    <source>
        <strain evidence="2 3">DSM 1785</strain>
    </source>
</reference>
<protein>
    <submittedName>
        <fullName evidence="2">Stage III sporulation protein AE</fullName>
    </submittedName>
</protein>
<feature type="transmembrane region" description="Helical" evidence="1">
    <location>
        <begin position="315"/>
        <end position="338"/>
    </location>
</feature>
<organism evidence="2 3">
    <name type="scientific">Clostridium celatum DSM 1785</name>
    <dbReference type="NCBI Taxonomy" id="545697"/>
    <lineage>
        <taxon>Bacteria</taxon>
        <taxon>Bacillati</taxon>
        <taxon>Bacillota</taxon>
        <taxon>Clostridia</taxon>
        <taxon>Eubacteriales</taxon>
        <taxon>Clostridiaceae</taxon>
        <taxon>Clostridium</taxon>
    </lineage>
</organism>
<feature type="transmembrane region" description="Helical" evidence="1">
    <location>
        <begin position="104"/>
        <end position="124"/>
    </location>
</feature>
<dbReference type="PATRIC" id="fig|545697.3.peg.1572"/>
<evidence type="ECO:0000313" key="3">
    <source>
        <dbReference type="Proteomes" id="UP000010420"/>
    </source>
</evidence>
<feature type="transmembrane region" description="Helical" evidence="1">
    <location>
        <begin position="246"/>
        <end position="263"/>
    </location>
</feature>
<feature type="transmembrane region" description="Helical" evidence="1">
    <location>
        <begin position="364"/>
        <end position="386"/>
    </location>
</feature>
<keyword evidence="1" id="KW-0472">Membrane</keyword>
<name>L1QG99_9CLOT</name>
<feature type="transmembrane region" description="Helical" evidence="1">
    <location>
        <begin position="208"/>
        <end position="226"/>
    </location>
</feature>
<keyword evidence="1" id="KW-0812">Transmembrane</keyword>
<gene>
    <name evidence="2" type="ORF">HMPREF0216_01596</name>
</gene>
<dbReference type="HOGENOM" id="CLU_046838_1_0_9"/>
<dbReference type="eggNOG" id="ENOG502Z7PW">
    <property type="taxonomic scope" value="Bacteria"/>
</dbReference>
<evidence type="ECO:0000313" key="2">
    <source>
        <dbReference type="EMBL" id="EKY26993.1"/>
    </source>
</evidence>
<dbReference type="EMBL" id="AMEZ01000048">
    <property type="protein sequence ID" value="EKY26993.1"/>
    <property type="molecule type" value="Genomic_DNA"/>
</dbReference>
<dbReference type="NCBIfam" id="TIGR02829">
    <property type="entry name" value="spore_III_AE"/>
    <property type="match status" value="1"/>
</dbReference>
<comment type="caution">
    <text evidence="2">The sequence shown here is derived from an EMBL/GenBank/DDBJ whole genome shotgun (WGS) entry which is preliminary data.</text>
</comment>
<evidence type="ECO:0000256" key="1">
    <source>
        <dbReference type="SAM" id="Phobius"/>
    </source>
</evidence>
<dbReference type="Pfam" id="PF09546">
    <property type="entry name" value="Spore_III_AE"/>
    <property type="match status" value="1"/>
</dbReference>
<sequence length="395" mass="42610">MKKYILKIVLCVVMFINLYTVIPSFGQSVFAEENTTISTNDEVNSKLNGLYDYINTMKSDVELMNELDPVSYIESYIENGEGNISVSKVLSAVISLFFREIKSVLALSFSIIVIGIICSLFKNIQSAFSSEGISQVAFYACYALLIIILSKTFIISLDLAKDVIVEITNFMSKLLPVLVVMLAAAGGLTQAATIDPIVLGATIIVPKIYTDIIIPLILMTFVVKFTNNISSEPKLSNLSAMMEKSVTWIQGLVLTIFIGLLTIRGITSSTIDAVTLKTSKLAIESFVPIVGKSLSDSIASVAGYSLIIKNAIGSIGLIAVILIIIYPIIKIVLSSMIFKLSASLLEPITDKRITSSIAAAGKSLVLIMSCVISVSLMFFILIAMMISAGKFVIGG</sequence>
<accession>L1QG99</accession>
<dbReference type="STRING" id="545697.HMPREF0216_01596"/>
<dbReference type="RefSeq" id="WP_005213059.1">
    <property type="nucleotide sequence ID" value="NZ_KB291640.1"/>
</dbReference>
<dbReference type="InterPro" id="IPR014194">
    <property type="entry name" value="Spore_III_AE"/>
</dbReference>
<feature type="transmembrane region" description="Helical" evidence="1">
    <location>
        <begin position="136"/>
        <end position="157"/>
    </location>
</feature>
<keyword evidence="1" id="KW-1133">Transmembrane helix</keyword>
<dbReference type="AlphaFoldDB" id="L1QG99"/>
<feature type="transmembrane region" description="Helical" evidence="1">
    <location>
        <begin position="177"/>
        <end position="201"/>
    </location>
</feature>
<dbReference type="Proteomes" id="UP000010420">
    <property type="component" value="Unassembled WGS sequence"/>
</dbReference>
<dbReference type="OrthoDB" id="1706761at2"/>
<proteinExistence type="predicted"/>